<feature type="transmembrane region" description="Helical" evidence="1">
    <location>
        <begin position="101"/>
        <end position="120"/>
    </location>
</feature>
<feature type="transmembrane region" description="Helical" evidence="1">
    <location>
        <begin position="76"/>
        <end position="94"/>
    </location>
</feature>
<feature type="transmembrane region" description="Helical" evidence="1">
    <location>
        <begin position="12"/>
        <end position="30"/>
    </location>
</feature>
<dbReference type="AlphaFoldDB" id="A0A6J6DJD0"/>
<dbReference type="EMBL" id="CAEZSR010000070">
    <property type="protein sequence ID" value="CAB4564191.1"/>
    <property type="molecule type" value="Genomic_DNA"/>
</dbReference>
<keyword evidence="1" id="KW-0812">Transmembrane</keyword>
<evidence type="ECO:0000256" key="1">
    <source>
        <dbReference type="SAM" id="Phobius"/>
    </source>
</evidence>
<gene>
    <name evidence="2" type="ORF">UFOPK1493_01984</name>
</gene>
<organism evidence="2">
    <name type="scientific">freshwater metagenome</name>
    <dbReference type="NCBI Taxonomy" id="449393"/>
    <lineage>
        <taxon>unclassified sequences</taxon>
        <taxon>metagenomes</taxon>
        <taxon>ecological metagenomes</taxon>
    </lineage>
</organism>
<keyword evidence="1" id="KW-0472">Membrane</keyword>
<accession>A0A6J6DJD0</accession>
<protein>
    <submittedName>
        <fullName evidence="2">Unannotated protein</fullName>
    </submittedName>
</protein>
<sequence length="122" mass="13727">MAGESLHDVYRTMLWVQVALGAVAGSWALAAHQWERVRGRALWIVTFVTYLVVTANVVMASVLLARYDWEFPELHMLYEFSGIAAIGIVYSYANQMKARRYLIYGGGGLFLMGLALRSLFMS</sequence>
<keyword evidence="1" id="KW-1133">Transmembrane helix</keyword>
<reference evidence="2" key="1">
    <citation type="submission" date="2020-05" db="EMBL/GenBank/DDBJ databases">
        <authorList>
            <person name="Chiriac C."/>
            <person name="Salcher M."/>
            <person name="Ghai R."/>
            <person name="Kavagutti S V."/>
        </authorList>
    </citation>
    <scope>NUCLEOTIDE SEQUENCE</scope>
</reference>
<feature type="transmembrane region" description="Helical" evidence="1">
    <location>
        <begin position="42"/>
        <end position="64"/>
    </location>
</feature>
<proteinExistence type="predicted"/>
<evidence type="ECO:0000313" key="2">
    <source>
        <dbReference type="EMBL" id="CAB4564191.1"/>
    </source>
</evidence>
<name>A0A6J6DJD0_9ZZZZ</name>